<accession>A0A2G8KLF7</accession>
<name>A0A2G8KLF7_STIJA</name>
<proteinExistence type="predicted"/>
<keyword evidence="2" id="KW-1185">Reference proteome</keyword>
<gene>
    <name evidence="1" type="ORF">BSL78_14285</name>
</gene>
<evidence type="ECO:0000313" key="1">
    <source>
        <dbReference type="EMBL" id="PIK48849.1"/>
    </source>
</evidence>
<reference evidence="1 2" key="1">
    <citation type="journal article" date="2017" name="PLoS Biol.">
        <title>The sea cucumber genome provides insights into morphological evolution and visceral regeneration.</title>
        <authorList>
            <person name="Zhang X."/>
            <person name="Sun L."/>
            <person name="Yuan J."/>
            <person name="Sun Y."/>
            <person name="Gao Y."/>
            <person name="Zhang L."/>
            <person name="Li S."/>
            <person name="Dai H."/>
            <person name="Hamel J.F."/>
            <person name="Liu C."/>
            <person name="Yu Y."/>
            <person name="Liu S."/>
            <person name="Lin W."/>
            <person name="Guo K."/>
            <person name="Jin S."/>
            <person name="Xu P."/>
            <person name="Storey K.B."/>
            <person name="Huan P."/>
            <person name="Zhang T."/>
            <person name="Zhou Y."/>
            <person name="Zhang J."/>
            <person name="Lin C."/>
            <person name="Li X."/>
            <person name="Xing L."/>
            <person name="Huo D."/>
            <person name="Sun M."/>
            <person name="Wang L."/>
            <person name="Mercier A."/>
            <person name="Li F."/>
            <person name="Yang H."/>
            <person name="Xiang J."/>
        </authorList>
    </citation>
    <scope>NUCLEOTIDE SEQUENCE [LARGE SCALE GENOMIC DNA]</scope>
    <source>
        <strain evidence="1">Shaxun</strain>
        <tissue evidence="1">Muscle</tissue>
    </source>
</reference>
<protein>
    <submittedName>
        <fullName evidence="1">Putative rab GTPase-activating protein 1</fullName>
    </submittedName>
</protein>
<dbReference type="OrthoDB" id="10070871at2759"/>
<sequence>MSPQGEERSSDPEVGSLTINPLEKTCTLFNGIVYLGSATVNAPKSELEVARNMTILREQESQTAIKIVLSVPRTSEGSVRCDMKEVKSVIIPVLCLLITEDTVLSTQGDAQPNYHLILQM</sequence>
<dbReference type="EMBL" id="MRZV01000498">
    <property type="protein sequence ID" value="PIK48849.1"/>
    <property type="molecule type" value="Genomic_DNA"/>
</dbReference>
<dbReference type="STRING" id="307972.A0A2G8KLF7"/>
<organism evidence="1 2">
    <name type="scientific">Stichopus japonicus</name>
    <name type="common">Sea cucumber</name>
    <dbReference type="NCBI Taxonomy" id="307972"/>
    <lineage>
        <taxon>Eukaryota</taxon>
        <taxon>Metazoa</taxon>
        <taxon>Echinodermata</taxon>
        <taxon>Eleutherozoa</taxon>
        <taxon>Echinozoa</taxon>
        <taxon>Holothuroidea</taxon>
        <taxon>Aspidochirotacea</taxon>
        <taxon>Aspidochirotida</taxon>
        <taxon>Stichopodidae</taxon>
        <taxon>Apostichopus</taxon>
    </lineage>
</organism>
<dbReference type="Proteomes" id="UP000230750">
    <property type="component" value="Unassembled WGS sequence"/>
</dbReference>
<evidence type="ECO:0000313" key="2">
    <source>
        <dbReference type="Proteomes" id="UP000230750"/>
    </source>
</evidence>
<dbReference type="AlphaFoldDB" id="A0A2G8KLF7"/>
<comment type="caution">
    <text evidence="1">The sequence shown here is derived from an EMBL/GenBank/DDBJ whole genome shotgun (WGS) entry which is preliminary data.</text>
</comment>